<keyword evidence="1" id="KW-0732">Signal</keyword>
<evidence type="ECO:0000313" key="3">
    <source>
        <dbReference type="Proteomes" id="UP000295238"/>
    </source>
</evidence>
<evidence type="ECO:0000256" key="1">
    <source>
        <dbReference type="SAM" id="SignalP"/>
    </source>
</evidence>
<dbReference type="OrthoDB" id="7870871at2"/>
<gene>
    <name evidence="2" type="ORF">E2F50_13405</name>
</gene>
<dbReference type="PROSITE" id="PS51257">
    <property type="entry name" value="PROKAR_LIPOPROTEIN"/>
    <property type="match status" value="1"/>
</dbReference>
<protein>
    <submittedName>
        <fullName evidence="2">Uncharacterized protein</fullName>
    </submittedName>
</protein>
<organism evidence="2 3">
    <name type="scientific">Rhizobium deserti</name>
    <dbReference type="NCBI Taxonomy" id="2547961"/>
    <lineage>
        <taxon>Bacteria</taxon>
        <taxon>Pseudomonadati</taxon>
        <taxon>Pseudomonadota</taxon>
        <taxon>Alphaproteobacteria</taxon>
        <taxon>Hyphomicrobiales</taxon>
        <taxon>Rhizobiaceae</taxon>
        <taxon>Rhizobium/Agrobacterium group</taxon>
        <taxon>Rhizobium</taxon>
    </lineage>
</organism>
<comment type="caution">
    <text evidence="2">The sequence shown here is derived from an EMBL/GenBank/DDBJ whole genome shotgun (WGS) entry which is preliminary data.</text>
</comment>
<dbReference type="RefSeq" id="WP_133316672.1">
    <property type="nucleotide sequence ID" value="NZ_SMTL01000003.1"/>
</dbReference>
<dbReference type="EMBL" id="SMTL01000003">
    <property type="protein sequence ID" value="TDK35250.1"/>
    <property type="molecule type" value="Genomic_DNA"/>
</dbReference>
<dbReference type="AlphaFoldDB" id="A0A4R5UH20"/>
<feature type="chain" id="PRO_5020813574" evidence="1">
    <location>
        <begin position="21"/>
        <end position="133"/>
    </location>
</feature>
<name>A0A4R5UH20_9HYPH</name>
<dbReference type="Proteomes" id="UP000295238">
    <property type="component" value="Unassembled WGS sequence"/>
</dbReference>
<keyword evidence="3" id="KW-1185">Reference proteome</keyword>
<accession>A0A4R5UH20</accession>
<evidence type="ECO:0000313" key="2">
    <source>
        <dbReference type="EMBL" id="TDK35250.1"/>
    </source>
</evidence>
<feature type="signal peptide" evidence="1">
    <location>
        <begin position="1"/>
        <end position="20"/>
    </location>
</feature>
<reference evidence="2 3" key="1">
    <citation type="submission" date="2019-03" db="EMBL/GenBank/DDBJ databases">
        <title>Rhizobium sp. nov., an bacterium isolated from biocrust in Mu Us Desert.</title>
        <authorList>
            <person name="Lixiong L."/>
        </authorList>
    </citation>
    <scope>NUCLEOTIDE SEQUENCE [LARGE SCALE GENOMIC DNA]</scope>
    <source>
        <strain evidence="2 3">SPY-1</strain>
    </source>
</reference>
<sequence length="133" mass="14887">MRKSALAMAAVFLACGAAQAQTERFQIERTEGGVVRLDKQTGAMTLCREEGGNLVCRMAPDERAAYDDELDRLAKRVAALEERISIAPRKVLPSEDEVEQSLSIMERVLRRFMGIINEFTMDRDAGEPQPNRT</sequence>
<proteinExistence type="predicted"/>